<reference evidence="4" key="1">
    <citation type="submission" date="2017-02" db="UniProtKB">
        <authorList>
            <consortium name="WormBaseParasite"/>
        </authorList>
    </citation>
    <scope>IDENTIFICATION</scope>
</reference>
<dbReference type="OrthoDB" id="10478903at2759"/>
<evidence type="ECO:0000313" key="3">
    <source>
        <dbReference type="Proteomes" id="UP000278807"/>
    </source>
</evidence>
<evidence type="ECO:0000313" key="4">
    <source>
        <dbReference type="WBParaSite" id="HNAJ_0000553101-mRNA-1"/>
    </source>
</evidence>
<reference evidence="2 3" key="2">
    <citation type="submission" date="2018-11" db="EMBL/GenBank/DDBJ databases">
        <authorList>
            <consortium name="Pathogen Informatics"/>
        </authorList>
    </citation>
    <scope>NUCLEOTIDE SEQUENCE [LARGE SCALE GENOMIC DNA]</scope>
</reference>
<name>A0A0R3TEP2_RODNA</name>
<gene>
    <name evidence="2" type="ORF">HNAJ_LOCUS5530</name>
</gene>
<keyword evidence="3" id="KW-1185">Reference proteome</keyword>
<feature type="compositionally biased region" description="Polar residues" evidence="1">
    <location>
        <begin position="78"/>
        <end position="87"/>
    </location>
</feature>
<dbReference type="AlphaFoldDB" id="A0A0R3TEP2"/>
<dbReference type="Proteomes" id="UP000278807">
    <property type="component" value="Unassembled WGS sequence"/>
</dbReference>
<feature type="compositionally biased region" description="Basic and acidic residues" evidence="1">
    <location>
        <begin position="45"/>
        <end position="62"/>
    </location>
</feature>
<feature type="compositionally biased region" description="Basic and acidic residues" evidence="1">
    <location>
        <begin position="92"/>
        <end position="101"/>
    </location>
</feature>
<proteinExistence type="predicted"/>
<sequence>MVPPPGRFRSFRRRSRSPLGVSVRPFPSSRHGPRQFKYNGGPPDIRPKFRDQPFNNKRDIPPRRNLIIQNERGPNFNGPYSSRNRSPVNDRPSFDAVERRPPPINGAPRRFNRNSTPPQSNNSFRNFNGGRDFIKVPRRDVVPDRNRRFMDRGDHQSYRSEVRHHFDNQTMRDAPRRIRSPLERDHWRSDNVNPRRSPIRHKSPRLNNITPPTRYTNPYVDDVRRFRGGHRGGRTFRSGRALLRSQDRSLPSRR</sequence>
<feature type="compositionally biased region" description="Polar residues" evidence="1">
    <location>
        <begin position="205"/>
        <end position="216"/>
    </location>
</feature>
<evidence type="ECO:0000256" key="1">
    <source>
        <dbReference type="SAM" id="MobiDB-lite"/>
    </source>
</evidence>
<feature type="region of interest" description="Disordered" evidence="1">
    <location>
        <begin position="187"/>
        <end position="254"/>
    </location>
</feature>
<accession>A0A0R3TEP2</accession>
<feature type="region of interest" description="Disordered" evidence="1">
    <location>
        <begin position="1"/>
        <end position="131"/>
    </location>
</feature>
<dbReference type="EMBL" id="UZAE01004855">
    <property type="protein sequence ID" value="VDO01390.1"/>
    <property type="molecule type" value="Genomic_DNA"/>
</dbReference>
<feature type="compositionally biased region" description="Polar residues" evidence="1">
    <location>
        <begin position="113"/>
        <end position="126"/>
    </location>
</feature>
<protein>
    <submittedName>
        <fullName evidence="4">SDP_N domain-containing protein</fullName>
    </submittedName>
</protein>
<organism evidence="4">
    <name type="scientific">Rodentolepis nana</name>
    <name type="common">Dwarf tapeworm</name>
    <name type="synonym">Hymenolepis nana</name>
    <dbReference type="NCBI Taxonomy" id="102285"/>
    <lineage>
        <taxon>Eukaryota</taxon>
        <taxon>Metazoa</taxon>
        <taxon>Spiralia</taxon>
        <taxon>Lophotrochozoa</taxon>
        <taxon>Platyhelminthes</taxon>
        <taxon>Cestoda</taxon>
        <taxon>Eucestoda</taxon>
        <taxon>Cyclophyllidea</taxon>
        <taxon>Hymenolepididae</taxon>
        <taxon>Rodentolepis</taxon>
    </lineage>
</organism>
<evidence type="ECO:0000313" key="2">
    <source>
        <dbReference type="EMBL" id="VDO01390.1"/>
    </source>
</evidence>
<dbReference type="WBParaSite" id="HNAJ_0000553101-mRNA-1">
    <property type="protein sequence ID" value="HNAJ_0000553101-mRNA-1"/>
    <property type="gene ID" value="HNAJ_0000553101"/>
</dbReference>